<dbReference type="GO" id="GO:0045454">
    <property type="term" value="P:cell redox homeostasis"/>
    <property type="evidence" value="ECO:0007669"/>
    <property type="project" value="InterPro"/>
</dbReference>
<accession>A0A2W7I584</accession>
<evidence type="ECO:0000256" key="9">
    <source>
        <dbReference type="PIRSR" id="PIRSR000350-4"/>
    </source>
</evidence>
<dbReference type="EMBL" id="QKYU01000021">
    <property type="protein sequence ID" value="PZW41359.1"/>
    <property type="molecule type" value="Genomic_DNA"/>
</dbReference>
<dbReference type="PRINTS" id="PR00368">
    <property type="entry name" value="FADPNR"/>
</dbReference>
<evidence type="ECO:0000259" key="12">
    <source>
        <dbReference type="Pfam" id="PF07992"/>
    </source>
</evidence>
<reference evidence="13 14" key="1">
    <citation type="submission" date="2018-06" db="EMBL/GenBank/DDBJ databases">
        <title>Genomic Encyclopedia of Archaeal and Bacterial Type Strains, Phase II (KMG-II): from individual species to whole genera.</title>
        <authorList>
            <person name="Goeker M."/>
        </authorList>
    </citation>
    <scope>NUCLEOTIDE SEQUENCE [LARGE SCALE GENOMIC DNA]</scope>
    <source>
        <strain evidence="13 14">DSM 24525</strain>
    </source>
</reference>
<dbReference type="InterPro" id="IPR016156">
    <property type="entry name" value="FAD/NAD-linked_Rdtase_dimer_sf"/>
</dbReference>
<evidence type="ECO:0000256" key="1">
    <source>
        <dbReference type="ARBA" id="ARBA00007532"/>
    </source>
</evidence>
<dbReference type="RefSeq" id="WP_111399536.1">
    <property type="nucleotide sequence ID" value="NZ_QKYU01000021.1"/>
</dbReference>
<feature type="active site" description="Proton acceptor" evidence="7">
    <location>
        <position position="434"/>
    </location>
</feature>
<dbReference type="OrthoDB" id="9764616at2"/>
<keyword evidence="8" id="KW-0520">NAD</keyword>
<evidence type="ECO:0000313" key="14">
    <source>
        <dbReference type="Proteomes" id="UP000249688"/>
    </source>
</evidence>
<dbReference type="InterPro" id="IPR023753">
    <property type="entry name" value="FAD/NAD-binding_dom"/>
</dbReference>
<evidence type="ECO:0000256" key="3">
    <source>
        <dbReference type="ARBA" id="ARBA00022827"/>
    </source>
</evidence>
<dbReference type="InterPro" id="IPR012999">
    <property type="entry name" value="Pyr_OxRdtase_I_AS"/>
</dbReference>
<dbReference type="GO" id="GO:0006749">
    <property type="term" value="P:glutathione metabolic process"/>
    <property type="evidence" value="ECO:0007669"/>
    <property type="project" value="TreeGrafter"/>
</dbReference>
<dbReference type="Pfam" id="PF02852">
    <property type="entry name" value="Pyr_redox_dim"/>
    <property type="match status" value="1"/>
</dbReference>
<sequence>MTYDFDLFVIGGGSAGVRCGRIAAGHGARVAVAESRFWGGTCVNVGCVPKKFMVQAAEYGGWIQDAPAFGWNIPPGTTHDWARLASARDTEVARLSGIYATLLGNAGVTTLEGYASFAGPHAVEVNGTIYTAATIVIAVGGQPVRPGIPGVDLALVSDDLFTLPALPKQIAVIGAGYIALEFAMLLRGLGAEVDLIHRSEMPLRGFDQDIREAVCVALDHAGIRRHGGLPPLAIEAVGERRLVHLSDSHAIETDAVMLATGRMPNLAGLKLEAAGLAADKRGALSVNAAHQTAVPHIYAIGDVIDRVALTPMATAVGHALADTLFGGNPRQASYLNVPSAVFTDPPIASVGLTEEQAAATGLTDIYVSRFTPMRHTITKNGRRTLMKLVVDARTQKVLGAHMMGEDAAEMMQGIAIAITAGATKQDFDRTIGIHPTAAEEFVTMRTRTRQVGVP</sequence>
<protein>
    <submittedName>
        <fullName evidence="13">NADPH-glutathione reductase</fullName>
    </submittedName>
</protein>
<evidence type="ECO:0000256" key="7">
    <source>
        <dbReference type="PIRSR" id="PIRSR000350-2"/>
    </source>
</evidence>
<dbReference type="NCBIfam" id="NF004776">
    <property type="entry name" value="PRK06116.1"/>
    <property type="match status" value="1"/>
</dbReference>
<keyword evidence="5" id="KW-1015">Disulfide bond</keyword>
<name>A0A2W7I584_9PROT</name>
<dbReference type="SUPFAM" id="SSF55424">
    <property type="entry name" value="FAD/NAD-linked reductases, dimerisation (C-terminal) domain"/>
    <property type="match status" value="1"/>
</dbReference>
<dbReference type="Pfam" id="PF07992">
    <property type="entry name" value="Pyr_redox_2"/>
    <property type="match status" value="1"/>
</dbReference>
<evidence type="ECO:0000256" key="8">
    <source>
        <dbReference type="PIRSR" id="PIRSR000350-3"/>
    </source>
</evidence>
<dbReference type="Gene3D" id="3.30.390.30">
    <property type="match status" value="1"/>
</dbReference>
<comment type="cofactor">
    <cofactor evidence="8">
        <name>FAD</name>
        <dbReference type="ChEBI" id="CHEBI:57692"/>
    </cofactor>
    <text evidence="8">Binds 1 FAD per subunit.</text>
</comment>
<dbReference type="AlphaFoldDB" id="A0A2W7I584"/>
<keyword evidence="8" id="KW-0547">Nucleotide-binding</keyword>
<comment type="similarity">
    <text evidence="1 10">Belongs to the class-I pyridine nucleotide-disulfide oxidoreductase family.</text>
</comment>
<evidence type="ECO:0000256" key="4">
    <source>
        <dbReference type="ARBA" id="ARBA00023002"/>
    </source>
</evidence>
<evidence type="ECO:0000256" key="6">
    <source>
        <dbReference type="ARBA" id="ARBA00023284"/>
    </source>
</evidence>
<evidence type="ECO:0000256" key="5">
    <source>
        <dbReference type="ARBA" id="ARBA00023157"/>
    </source>
</evidence>
<dbReference type="GO" id="GO:0034599">
    <property type="term" value="P:cellular response to oxidative stress"/>
    <property type="evidence" value="ECO:0007669"/>
    <property type="project" value="TreeGrafter"/>
</dbReference>
<dbReference type="PANTHER" id="PTHR42737:SF2">
    <property type="entry name" value="GLUTATHIONE REDUCTASE"/>
    <property type="match status" value="1"/>
</dbReference>
<dbReference type="PIRSF" id="PIRSF000350">
    <property type="entry name" value="Mercury_reductase_MerA"/>
    <property type="match status" value="1"/>
</dbReference>
<feature type="domain" description="Pyridine nucleotide-disulphide oxidoreductase dimerisation" evidence="11">
    <location>
        <begin position="337"/>
        <end position="444"/>
    </location>
</feature>
<dbReference type="GO" id="GO:0050660">
    <property type="term" value="F:flavin adenine dinucleotide binding"/>
    <property type="evidence" value="ECO:0007669"/>
    <property type="project" value="InterPro"/>
</dbReference>
<evidence type="ECO:0000259" key="11">
    <source>
        <dbReference type="Pfam" id="PF02852"/>
    </source>
</evidence>
<keyword evidence="2 10" id="KW-0285">Flavoprotein</keyword>
<keyword evidence="6 10" id="KW-0676">Redox-active center</keyword>
<dbReference type="GO" id="GO:0005829">
    <property type="term" value="C:cytosol"/>
    <property type="evidence" value="ECO:0007669"/>
    <property type="project" value="TreeGrafter"/>
</dbReference>
<feature type="binding site" evidence="8">
    <location>
        <position position="302"/>
    </location>
    <ligand>
        <name>FAD</name>
        <dbReference type="ChEBI" id="CHEBI:57692"/>
    </ligand>
</feature>
<dbReference type="InterPro" id="IPR001100">
    <property type="entry name" value="Pyr_nuc-diS_OxRdtase"/>
</dbReference>
<feature type="disulfide bond" description="Redox-active" evidence="9">
    <location>
        <begin position="42"/>
        <end position="47"/>
    </location>
</feature>
<dbReference type="GO" id="GO:0004362">
    <property type="term" value="F:glutathione-disulfide reductase (NADPH) activity"/>
    <property type="evidence" value="ECO:0007669"/>
    <property type="project" value="TreeGrafter"/>
</dbReference>
<evidence type="ECO:0000313" key="13">
    <source>
        <dbReference type="EMBL" id="PZW41359.1"/>
    </source>
</evidence>
<dbReference type="InterPro" id="IPR046952">
    <property type="entry name" value="GSHR/TRXR-like"/>
</dbReference>
<dbReference type="InterPro" id="IPR036188">
    <property type="entry name" value="FAD/NAD-bd_sf"/>
</dbReference>
<dbReference type="PRINTS" id="PR00411">
    <property type="entry name" value="PNDRDTASEI"/>
</dbReference>
<keyword evidence="3 8" id="KW-0274">FAD</keyword>
<comment type="caution">
    <text evidence="13">The sequence shown here is derived from an EMBL/GenBank/DDBJ whole genome shotgun (WGS) entry which is preliminary data.</text>
</comment>
<keyword evidence="4 10" id="KW-0560">Oxidoreductase</keyword>
<keyword evidence="14" id="KW-1185">Reference proteome</keyword>
<feature type="binding site" evidence="8">
    <location>
        <position position="261"/>
    </location>
    <ligand>
        <name>NAD(+)</name>
        <dbReference type="ChEBI" id="CHEBI:57540"/>
    </ligand>
</feature>
<dbReference type="Proteomes" id="UP000249688">
    <property type="component" value="Unassembled WGS sequence"/>
</dbReference>
<evidence type="ECO:0000256" key="10">
    <source>
        <dbReference type="RuleBase" id="RU003691"/>
    </source>
</evidence>
<evidence type="ECO:0000256" key="2">
    <source>
        <dbReference type="ARBA" id="ARBA00022630"/>
    </source>
</evidence>
<gene>
    <name evidence="13" type="ORF">C8P66_12167</name>
</gene>
<proteinExistence type="inferred from homology"/>
<dbReference type="PANTHER" id="PTHR42737">
    <property type="entry name" value="GLUTATHIONE REDUCTASE"/>
    <property type="match status" value="1"/>
</dbReference>
<dbReference type="SUPFAM" id="SSF51905">
    <property type="entry name" value="FAD/NAD(P)-binding domain"/>
    <property type="match status" value="1"/>
</dbReference>
<feature type="binding site" evidence="8">
    <location>
        <position position="51"/>
    </location>
    <ligand>
        <name>FAD</name>
        <dbReference type="ChEBI" id="CHEBI:57692"/>
    </ligand>
</feature>
<organism evidence="13 14">
    <name type="scientific">Humitalea rosea</name>
    <dbReference type="NCBI Taxonomy" id="990373"/>
    <lineage>
        <taxon>Bacteria</taxon>
        <taxon>Pseudomonadati</taxon>
        <taxon>Pseudomonadota</taxon>
        <taxon>Alphaproteobacteria</taxon>
        <taxon>Acetobacterales</taxon>
        <taxon>Roseomonadaceae</taxon>
        <taxon>Humitalea</taxon>
    </lineage>
</organism>
<dbReference type="PROSITE" id="PS00076">
    <property type="entry name" value="PYRIDINE_REDOX_1"/>
    <property type="match status" value="1"/>
</dbReference>
<feature type="domain" description="FAD/NAD(P)-binding" evidence="12">
    <location>
        <begin position="5"/>
        <end position="315"/>
    </location>
</feature>
<dbReference type="InterPro" id="IPR004099">
    <property type="entry name" value="Pyr_nucl-diS_OxRdtase_dimer"/>
</dbReference>
<feature type="binding site" evidence="8">
    <location>
        <begin position="174"/>
        <end position="181"/>
    </location>
    <ligand>
        <name>NAD(+)</name>
        <dbReference type="ChEBI" id="CHEBI:57540"/>
    </ligand>
</feature>
<dbReference type="Gene3D" id="3.50.50.60">
    <property type="entry name" value="FAD/NAD(P)-binding domain"/>
    <property type="match status" value="2"/>
</dbReference>